<keyword evidence="3" id="KW-0813">Transport</keyword>
<proteinExistence type="inferred from homology"/>
<keyword evidence="7 8" id="KW-0472">Membrane</keyword>
<protein>
    <submittedName>
        <fullName evidence="9">Spore germination protein</fullName>
    </submittedName>
</protein>
<comment type="subcellular location">
    <subcellularLocation>
        <location evidence="1">Membrane</location>
        <topology evidence="1">Multi-pass membrane protein</topology>
    </subcellularLocation>
</comment>
<keyword evidence="10" id="KW-1185">Reference proteome</keyword>
<evidence type="ECO:0000313" key="9">
    <source>
        <dbReference type="EMBL" id="MBW7475608.1"/>
    </source>
</evidence>
<feature type="transmembrane region" description="Helical" evidence="8">
    <location>
        <begin position="215"/>
        <end position="238"/>
    </location>
</feature>
<evidence type="ECO:0000256" key="5">
    <source>
        <dbReference type="ARBA" id="ARBA00022692"/>
    </source>
</evidence>
<evidence type="ECO:0000256" key="1">
    <source>
        <dbReference type="ARBA" id="ARBA00004141"/>
    </source>
</evidence>
<keyword evidence="5 8" id="KW-0812">Transmembrane</keyword>
<reference evidence="9 10" key="1">
    <citation type="submission" date="2021-07" db="EMBL/GenBank/DDBJ databases">
        <title>Paenibacillus radiodurans sp. nov., isolated from the southeastern edge of Tengger Desert.</title>
        <authorList>
            <person name="Zhang G."/>
        </authorList>
    </citation>
    <scope>NUCLEOTIDE SEQUENCE [LARGE SCALE GENOMIC DNA]</scope>
    <source>
        <strain evidence="9 10">DT7-4</strain>
    </source>
</reference>
<name>A0ABS7D6P2_9BACL</name>
<feature type="transmembrane region" description="Helical" evidence="8">
    <location>
        <begin position="185"/>
        <end position="203"/>
    </location>
</feature>
<dbReference type="InterPro" id="IPR004761">
    <property type="entry name" value="Spore_GerAB"/>
</dbReference>
<evidence type="ECO:0000256" key="7">
    <source>
        <dbReference type="ARBA" id="ARBA00023136"/>
    </source>
</evidence>
<dbReference type="RefSeq" id="WP_219872836.1">
    <property type="nucleotide sequence ID" value="NZ_JAHZIJ010000007.1"/>
</dbReference>
<feature type="transmembrane region" description="Helical" evidence="8">
    <location>
        <begin position="328"/>
        <end position="350"/>
    </location>
</feature>
<feature type="transmembrane region" description="Helical" evidence="8">
    <location>
        <begin position="118"/>
        <end position="137"/>
    </location>
</feature>
<comment type="caution">
    <text evidence="9">The sequence shown here is derived from an EMBL/GenBank/DDBJ whole genome shotgun (WGS) entry which is preliminary data.</text>
</comment>
<evidence type="ECO:0000256" key="2">
    <source>
        <dbReference type="ARBA" id="ARBA00007998"/>
    </source>
</evidence>
<feature type="transmembrane region" description="Helical" evidence="8">
    <location>
        <begin position="7"/>
        <end position="26"/>
    </location>
</feature>
<feature type="transmembrane region" description="Helical" evidence="8">
    <location>
        <begin position="266"/>
        <end position="284"/>
    </location>
</feature>
<evidence type="ECO:0000256" key="6">
    <source>
        <dbReference type="ARBA" id="ARBA00022989"/>
    </source>
</evidence>
<feature type="transmembrane region" description="Helical" evidence="8">
    <location>
        <begin position="144"/>
        <end position="162"/>
    </location>
</feature>
<feature type="transmembrane region" description="Helical" evidence="8">
    <location>
        <begin position="80"/>
        <end position="106"/>
    </location>
</feature>
<dbReference type="Proteomes" id="UP000812277">
    <property type="component" value="Unassembled WGS sequence"/>
</dbReference>
<gene>
    <name evidence="9" type="ORF">K0T92_12695</name>
</gene>
<keyword evidence="4" id="KW-0309">Germination</keyword>
<comment type="similarity">
    <text evidence="2">Belongs to the amino acid-polyamine-organocation (APC) superfamily. Spore germination protein (SGP) (TC 2.A.3.9) family.</text>
</comment>
<sequence>MQEKLSQFHVAILIYMIQSGVVMFRLPQILAENFGTNGWLAILPVSLIVVLNILLIGVVYRLGKGASIFEILEQSIPRIILFPFYLILVCVWAMIGCLITKNYVLIFQMVAFPTTNPMVFKFVLDILIFFLLIQSIYNIAKASTVFFWLLIWMVLLLFFYYADFQWARLTPFIFRGSSATVEGAFSIYSSFAGYTLCLLLFPYANKKTKLIKAALIGHLITTINYIYYCFIAFGFYYYEQLKTLQFPILNLLAYIQLPFIQATENLLYGFIMFTIIVTTVMYCWSAKEVSRRIFPINERLLSAIIIVAAYLFSFIPDISSEVEQWLAYLGYIEFGISFGLPLVLIFVLLIHRKRGAAASE</sequence>
<dbReference type="PANTHER" id="PTHR34975">
    <property type="entry name" value="SPORE GERMINATION PROTEIN A2"/>
    <property type="match status" value="1"/>
</dbReference>
<dbReference type="EMBL" id="JAHZIJ010000007">
    <property type="protein sequence ID" value="MBW7475608.1"/>
    <property type="molecule type" value="Genomic_DNA"/>
</dbReference>
<accession>A0ABS7D6P2</accession>
<organism evidence="9 10">
    <name type="scientific">Paenibacillus oenotherae</name>
    <dbReference type="NCBI Taxonomy" id="1435645"/>
    <lineage>
        <taxon>Bacteria</taxon>
        <taxon>Bacillati</taxon>
        <taxon>Bacillota</taxon>
        <taxon>Bacilli</taxon>
        <taxon>Bacillales</taxon>
        <taxon>Paenibacillaceae</taxon>
        <taxon>Paenibacillus</taxon>
    </lineage>
</organism>
<feature type="transmembrane region" description="Helical" evidence="8">
    <location>
        <begin position="38"/>
        <end position="60"/>
    </location>
</feature>
<feature type="transmembrane region" description="Helical" evidence="8">
    <location>
        <begin position="296"/>
        <end position="316"/>
    </location>
</feature>
<evidence type="ECO:0000256" key="3">
    <source>
        <dbReference type="ARBA" id="ARBA00022448"/>
    </source>
</evidence>
<evidence type="ECO:0000313" key="10">
    <source>
        <dbReference type="Proteomes" id="UP000812277"/>
    </source>
</evidence>
<dbReference type="Pfam" id="PF03845">
    <property type="entry name" value="Spore_permease"/>
    <property type="match status" value="1"/>
</dbReference>
<evidence type="ECO:0000256" key="8">
    <source>
        <dbReference type="SAM" id="Phobius"/>
    </source>
</evidence>
<keyword evidence="6 8" id="KW-1133">Transmembrane helix</keyword>
<evidence type="ECO:0000256" key="4">
    <source>
        <dbReference type="ARBA" id="ARBA00022544"/>
    </source>
</evidence>
<dbReference type="PANTHER" id="PTHR34975:SF2">
    <property type="entry name" value="SPORE GERMINATION PROTEIN A2"/>
    <property type="match status" value="1"/>
</dbReference>